<dbReference type="InterPro" id="IPR036390">
    <property type="entry name" value="WH_DNA-bd_sf"/>
</dbReference>
<organism evidence="5">
    <name type="scientific">Caulobacter sp. (strain K31)</name>
    <dbReference type="NCBI Taxonomy" id="366602"/>
    <lineage>
        <taxon>Bacteria</taxon>
        <taxon>Pseudomonadati</taxon>
        <taxon>Pseudomonadota</taxon>
        <taxon>Alphaproteobacteria</taxon>
        <taxon>Caulobacterales</taxon>
        <taxon>Caulobacteraceae</taxon>
        <taxon>Caulobacter</taxon>
    </lineage>
</organism>
<dbReference type="GO" id="GO:0003700">
    <property type="term" value="F:DNA-binding transcription factor activity"/>
    <property type="evidence" value="ECO:0007669"/>
    <property type="project" value="InterPro"/>
</dbReference>
<dbReference type="InterPro" id="IPR036388">
    <property type="entry name" value="WH-like_DNA-bd_sf"/>
</dbReference>
<keyword evidence="3" id="KW-0804">Transcription</keyword>
<keyword evidence="2" id="KW-0238">DNA-binding</keyword>
<keyword evidence="1" id="KW-0805">Transcription regulation</keyword>
<dbReference type="AlphaFoldDB" id="B0T5V3"/>
<evidence type="ECO:0000259" key="4">
    <source>
        <dbReference type="SMART" id="SM00345"/>
    </source>
</evidence>
<proteinExistence type="predicted"/>
<dbReference type="HOGENOM" id="CLU_017584_7_0_5"/>
<reference evidence="5" key="1">
    <citation type="submission" date="2008-01" db="EMBL/GenBank/DDBJ databases">
        <title>Complete sequence of chromosome of Caulobacter sp. K31.</title>
        <authorList>
            <consortium name="US DOE Joint Genome Institute"/>
            <person name="Copeland A."/>
            <person name="Lucas S."/>
            <person name="Lapidus A."/>
            <person name="Barry K."/>
            <person name="Glavina del Rio T."/>
            <person name="Dalin E."/>
            <person name="Tice H."/>
            <person name="Pitluck S."/>
            <person name="Bruce D."/>
            <person name="Goodwin L."/>
            <person name="Thompson L.S."/>
            <person name="Brettin T."/>
            <person name="Detter J.C."/>
            <person name="Han C."/>
            <person name="Schmutz J."/>
            <person name="Larimer F."/>
            <person name="Land M."/>
            <person name="Hauser L."/>
            <person name="Kyrpides N."/>
            <person name="Kim E."/>
            <person name="Stephens C."/>
            <person name="Richardson P."/>
        </authorList>
    </citation>
    <scope>NUCLEOTIDE SEQUENCE [LARGE SCALE GENOMIC DNA]</scope>
    <source>
        <strain evidence="5">K31</strain>
    </source>
</reference>
<dbReference type="GO" id="GO:0003677">
    <property type="term" value="F:DNA binding"/>
    <property type="evidence" value="ECO:0007669"/>
    <property type="project" value="UniProtKB-KW"/>
</dbReference>
<evidence type="ECO:0000256" key="2">
    <source>
        <dbReference type="ARBA" id="ARBA00023125"/>
    </source>
</evidence>
<dbReference type="EMBL" id="CP000927">
    <property type="protein sequence ID" value="ABZ71111.1"/>
    <property type="molecule type" value="Genomic_DNA"/>
</dbReference>
<dbReference type="Gene3D" id="1.10.10.10">
    <property type="entry name" value="Winged helix-like DNA-binding domain superfamily/Winged helix DNA-binding domain"/>
    <property type="match status" value="1"/>
</dbReference>
<name>B0T5V3_CAUSK</name>
<protein>
    <submittedName>
        <fullName evidence="5">Transcriptional regulator, GntR family</fullName>
    </submittedName>
</protein>
<evidence type="ECO:0000256" key="3">
    <source>
        <dbReference type="ARBA" id="ARBA00023163"/>
    </source>
</evidence>
<evidence type="ECO:0000256" key="1">
    <source>
        <dbReference type="ARBA" id="ARBA00023015"/>
    </source>
</evidence>
<gene>
    <name evidence="5" type="ordered locus">Caul_1983</name>
</gene>
<dbReference type="PANTHER" id="PTHR43537">
    <property type="entry name" value="TRANSCRIPTIONAL REGULATOR, GNTR FAMILY"/>
    <property type="match status" value="1"/>
</dbReference>
<dbReference type="InterPro" id="IPR000524">
    <property type="entry name" value="Tscrpt_reg_HTH_GntR"/>
</dbReference>
<evidence type="ECO:0000313" key="5">
    <source>
        <dbReference type="EMBL" id="ABZ71111.1"/>
    </source>
</evidence>
<feature type="domain" description="HTH gntR-type" evidence="4">
    <location>
        <begin position="11"/>
        <end position="67"/>
    </location>
</feature>
<dbReference type="STRING" id="366602.Caul_1983"/>
<dbReference type="KEGG" id="cak:Caul_1983"/>
<dbReference type="SMART" id="SM00345">
    <property type="entry name" value="HTH_GNTR"/>
    <property type="match status" value="1"/>
</dbReference>
<dbReference type="Pfam" id="PF00392">
    <property type="entry name" value="GntR"/>
    <property type="match status" value="1"/>
</dbReference>
<dbReference type="SUPFAM" id="SSF46785">
    <property type="entry name" value="Winged helix' DNA-binding domain"/>
    <property type="match status" value="1"/>
</dbReference>
<accession>B0T5V3</accession>
<sequence>MPPRRDAFALALSALKLRLRQGVDAPGDALPINLIAAELRLSSTPVREALSRLAGEHLVEKRGPVYTRPQLDGPTLAELYSLRALLVQTAMVPDAGRRARRRTFPQRPPLALTDELASRSRAPDEIVSALFLELVLSAGDLILAQTYQAVTERLLPFQPLEAQLFTDLEDEASKLIAAFVVGDPRSLGAGVRLYHRRRIAAAASITGLSMGEKYRTDIV</sequence>
<dbReference type="eggNOG" id="COG1802">
    <property type="taxonomic scope" value="Bacteria"/>
</dbReference>
<dbReference type="PANTHER" id="PTHR43537:SF5">
    <property type="entry name" value="UXU OPERON TRANSCRIPTIONAL REGULATOR"/>
    <property type="match status" value="1"/>
</dbReference>